<proteinExistence type="predicted"/>
<keyword evidence="2" id="KW-1185">Reference proteome</keyword>
<evidence type="ECO:0000313" key="2">
    <source>
        <dbReference type="Proteomes" id="UP001148629"/>
    </source>
</evidence>
<protein>
    <submittedName>
        <fullName evidence="1">Uncharacterized protein</fullName>
    </submittedName>
</protein>
<sequence length="189" mass="21914">MLQSTKVTKVPSVGRSRDWIFVTEESSEALTLGHALIVHPIPILITGILILTRRTRLPPHVYLQRPWRPIPVDARQRPVPKVPEERYVFQSLYLVSFVLTVLVRHYSYECKESTQDRPYVSRPSRTQQLRNPKLVPKLTNETLNPLEKKKGVADEELAKAEAERAPPKIGFFSFGFHYLDRRVEVTFAW</sequence>
<organism evidence="1 2">
    <name type="scientific">Fusarium decemcellulare</name>
    <dbReference type="NCBI Taxonomy" id="57161"/>
    <lineage>
        <taxon>Eukaryota</taxon>
        <taxon>Fungi</taxon>
        <taxon>Dikarya</taxon>
        <taxon>Ascomycota</taxon>
        <taxon>Pezizomycotina</taxon>
        <taxon>Sordariomycetes</taxon>
        <taxon>Hypocreomycetidae</taxon>
        <taxon>Hypocreales</taxon>
        <taxon>Nectriaceae</taxon>
        <taxon>Fusarium</taxon>
        <taxon>Fusarium decemcellulare species complex</taxon>
    </lineage>
</organism>
<comment type="caution">
    <text evidence="1">The sequence shown here is derived from an EMBL/GenBank/DDBJ whole genome shotgun (WGS) entry which is preliminary data.</text>
</comment>
<gene>
    <name evidence="1" type="ORF">NM208_g12980</name>
</gene>
<evidence type="ECO:0000313" key="1">
    <source>
        <dbReference type="EMBL" id="KAJ3522153.1"/>
    </source>
</evidence>
<dbReference type="EMBL" id="JANRMS010002509">
    <property type="protein sequence ID" value="KAJ3522153.1"/>
    <property type="molecule type" value="Genomic_DNA"/>
</dbReference>
<dbReference type="Proteomes" id="UP001148629">
    <property type="component" value="Unassembled WGS sequence"/>
</dbReference>
<reference evidence="1" key="1">
    <citation type="submission" date="2022-08" db="EMBL/GenBank/DDBJ databases">
        <title>Genome Sequence of Fusarium decemcellulare.</title>
        <authorList>
            <person name="Buettner E."/>
        </authorList>
    </citation>
    <scope>NUCLEOTIDE SEQUENCE</scope>
    <source>
        <strain evidence="1">Babe19</strain>
    </source>
</reference>
<name>A0ACC1RQ34_9HYPO</name>
<accession>A0ACC1RQ34</accession>